<dbReference type="PROSITE" id="PS50850">
    <property type="entry name" value="MFS"/>
    <property type="match status" value="1"/>
</dbReference>
<feature type="transmembrane region" description="Helical" evidence="7">
    <location>
        <begin position="136"/>
        <end position="157"/>
    </location>
</feature>
<dbReference type="SUPFAM" id="SSF103473">
    <property type="entry name" value="MFS general substrate transporter"/>
    <property type="match status" value="2"/>
</dbReference>
<feature type="transmembrane region" description="Helical" evidence="7">
    <location>
        <begin position="404"/>
        <end position="421"/>
    </location>
</feature>
<evidence type="ECO:0000256" key="4">
    <source>
        <dbReference type="ARBA" id="ARBA00022692"/>
    </source>
</evidence>
<dbReference type="InterPro" id="IPR036259">
    <property type="entry name" value="MFS_trans_sf"/>
</dbReference>
<feature type="transmembrane region" description="Helical" evidence="7">
    <location>
        <begin position="169"/>
        <end position="188"/>
    </location>
</feature>
<feature type="domain" description="Major facilitator superfamily (MFS) profile" evidence="8">
    <location>
        <begin position="46"/>
        <end position="539"/>
    </location>
</feature>
<keyword evidence="4 7" id="KW-0812">Transmembrane</keyword>
<dbReference type="Gene3D" id="1.20.1250.20">
    <property type="entry name" value="MFS general substrate transporter like domains"/>
    <property type="match status" value="1"/>
</dbReference>
<dbReference type="AlphaFoldDB" id="A0A1V6V1U7"/>
<dbReference type="GO" id="GO:0005886">
    <property type="term" value="C:plasma membrane"/>
    <property type="evidence" value="ECO:0007669"/>
    <property type="project" value="TreeGrafter"/>
</dbReference>
<protein>
    <recommendedName>
        <fullName evidence="8">Major facilitator superfamily (MFS) profile domain-containing protein</fullName>
    </recommendedName>
</protein>
<feature type="transmembrane region" description="Helical" evidence="7">
    <location>
        <begin position="433"/>
        <end position="459"/>
    </location>
</feature>
<feature type="transmembrane region" description="Helical" evidence="7">
    <location>
        <begin position="200"/>
        <end position="219"/>
    </location>
</feature>
<proteinExistence type="inferred from homology"/>
<evidence type="ECO:0000313" key="9">
    <source>
        <dbReference type="EMBL" id="OQE44637.1"/>
    </source>
</evidence>
<feature type="transmembrane region" description="Helical" evidence="7">
    <location>
        <begin position="240"/>
        <end position="265"/>
    </location>
</feature>
<comment type="caution">
    <text evidence="9">The sequence shown here is derived from an EMBL/GenBank/DDBJ whole genome shotgun (WGS) entry which is preliminary data.</text>
</comment>
<comment type="similarity">
    <text evidence="2">Belongs to the major facilitator superfamily. TCR/Tet family.</text>
</comment>
<dbReference type="Proteomes" id="UP000191500">
    <property type="component" value="Unassembled WGS sequence"/>
</dbReference>
<dbReference type="InterPro" id="IPR020846">
    <property type="entry name" value="MFS_dom"/>
</dbReference>
<evidence type="ECO:0000259" key="8">
    <source>
        <dbReference type="PROSITE" id="PS50850"/>
    </source>
</evidence>
<evidence type="ECO:0000256" key="2">
    <source>
        <dbReference type="ARBA" id="ARBA00007520"/>
    </source>
</evidence>
<accession>A0A1V6V1U7</accession>
<comment type="subcellular location">
    <subcellularLocation>
        <location evidence="1">Membrane</location>
        <topology evidence="1">Multi-pass membrane protein</topology>
    </subcellularLocation>
</comment>
<feature type="transmembrane region" description="Helical" evidence="7">
    <location>
        <begin position="312"/>
        <end position="332"/>
    </location>
</feature>
<evidence type="ECO:0000313" key="10">
    <source>
        <dbReference type="Proteomes" id="UP000191500"/>
    </source>
</evidence>
<evidence type="ECO:0000256" key="1">
    <source>
        <dbReference type="ARBA" id="ARBA00004141"/>
    </source>
</evidence>
<organism evidence="9 10">
    <name type="scientific">Penicillium coprophilum</name>
    <dbReference type="NCBI Taxonomy" id="36646"/>
    <lineage>
        <taxon>Eukaryota</taxon>
        <taxon>Fungi</taxon>
        <taxon>Dikarya</taxon>
        <taxon>Ascomycota</taxon>
        <taxon>Pezizomycotina</taxon>
        <taxon>Eurotiomycetes</taxon>
        <taxon>Eurotiomycetidae</taxon>
        <taxon>Eurotiales</taxon>
        <taxon>Aspergillaceae</taxon>
        <taxon>Penicillium</taxon>
    </lineage>
</organism>
<feature type="transmembrane region" description="Helical" evidence="7">
    <location>
        <begin position="271"/>
        <end position="291"/>
    </location>
</feature>
<keyword evidence="6 7" id="KW-0472">Membrane</keyword>
<dbReference type="PANTHER" id="PTHR23501:SF12">
    <property type="entry name" value="MAJOR FACILITATOR SUPERFAMILY (MFS) PROFILE DOMAIN-CONTAINING PROTEIN-RELATED"/>
    <property type="match status" value="1"/>
</dbReference>
<feature type="transmembrane region" description="Helical" evidence="7">
    <location>
        <begin position="516"/>
        <end position="534"/>
    </location>
</feature>
<dbReference type="FunFam" id="1.20.1250.20:FF:000429">
    <property type="entry name" value="MFS drug efflux transporter, putative"/>
    <property type="match status" value="1"/>
</dbReference>
<feature type="transmembrane region" description="Helical" evidence="7">
    <location>
        <begin position="40"/>
        <end position="59"/>
    </location>
</feature>
<keyword evidence="3" id="KW-0813">Transport</keyword>
<gene>
    <name evidence="9" type="ORF">PENCOP_c002G06136</name>
</gene>
<name>A0A1V6V1U7_9EURO</name>
<feature type="transmembrane region" description="Helical" evidence="7">
    <location>
        <begin position="81"/>
        <end position="100"/>
    </location>
</feature>
<evidence type="ECO:0000256" key="6">
    <source>
        <dbReference type="ARBA" id="ARBA00023136"/>
    </source>
</evidence>
<dbReference type="GO" id="GO:0022857">
    <property type="term" value="F:transmembrane transporter activity"/>
    <property type="evidence" value="ECO:0007669"/>
    <property type="project" value="InterPro"/>
</dbReference>
<dbReference type="EMBL" id="MDDG01000002">
    <property type="protein sequence ID" value="OQE44637.1"/>
    <property type="molecule type" value="Genomic_DNA"/>
</dbReference>
<reference evidence="10" key="1">
    <citation type="journal article" date="2017" name="Nat. Microbiol.">
        <title>Global analysis of biosynthetic gene clusters reveals vast potential of secondary metabolite production in Penicillium species.</title>
        <authorList>
            <person name="Nielsen J.C."/>
            <person name="Grijseels S."/>
            <person name="Prigent S."/>
            <person name="Ji B."/>
            <person name="Dainat J."/>
            <person name="Nielsen K.F."/>
            <person name="Frisvad J.C."/>
            <person name="Workman M."/>
            <person name="Nielsen J."/>
        </authorList>
    </citation>
    <scope>NUCLEOTIDE SEQUENCE [LARGE SCALE GENOMIC DNA]</scope>
    <source>
        <strain evidence="10">IBT 31321</strain>
    </source>
</reference>
<evidence type="ECO:0000256" key="5">
    <source>
        <dbReference type="ARBA" id="ARBA00022989"/>
    </source>
</evidence>
<feature type="transmembrane region" description="Helical" evidence="7">
    <location>
        <begin position="352"/>
        <end position="372"/>
    </location>
</feature>
<dbReference type="Pfam" id="PF07690">
    <property type="entry name" value="MFS_1"/>
    <property type="match status" value="1"/>
</dbReference>
<keyword evidence="5 7" id="KW-1133">Transmembrane helix</keyword>
<feature type="transmembrane region" description="Helical" evidence="7">
    <location>
        <begin position="379"/>
        <end position="398"/>
    </location>
</feature>
<sequence length="547" mass="58138">MESHSDISSSDIEKASNSIQITADRPPTNKLELPPREIQGWRWITVVLAILSSTFLFALDNTITANIQAEIVRDFQAVHKLSWISVGLVMSASATVLLWGKIFFQFNTKSTYIISVTIFEIGSAVCGSAPNMDALIVGRVLCGIGGSGLYCGVITLLAATTTLQERPMYVASTGMTWGLGMVLGPIVGGSFSQSSVGWRWAFYINLVIGAVCAPVYLFLIPNIDPRKGAPLAARVREIDWLGSILNLGAFLSGIMAISFGGLTWAWGSGNIIGLFVCSGVLFILLGLQQVFTIGTSVARRIVPVEFFKSRTMLILFACTSAAGTACFVPVYFVPLFFQFTRGDGPLDAGVRLLPFIIPCIFMICVNGGVMSAYGIYMPWYTIGGALVLIGGALFYTVGVDTSAAQIYGYSILTGLGTGMYLQTSFSIAQASVALDMVASASGFITCAQVVGTTIALAIANSVFLNEAQKSIIHLFPNISIQEVEAVISGTSTFVSSLPAAEKAKVQSAIVDAMGETYILVIVAGALTLLLGLVMKRERLFLQPGAAA</sequence>
<evidence type="ECO:0000256" key="7">
    <source>
        <dbReference type="SAM" id="Phobius"/>
    </source>
</evidence>
<keyword evidence="10" id="KW-1185">Reference proteome</keyword>
<dbReference type="STRING" id="36646.A0A1V6V1U7"/>
<evidence type="ECO:0000256" key="3">
    <source>
        <dbReference type="ARBA" id="ARBA00022448"/>
    </source>
</evidence>
<dbReference type="InterPro" id="IPR011701">
    <property type="entry name" value="MFS"/>
</dbReference>
<dbReference type="PANTHER" id="PTHR23501">
    <property type="entry name" value="MAJOR FACILITATOR SUPERFAMILY"/>
    <property type="match status" value="1"/>
</dbReference>